<accession>G0W685</accession>
<comment type="subcellular location">
    <subcellularLocation>
        <location evidence="1">Nucleus</location>
    </subcellularLocation>
</comment>
<proteinExistence type="inferred from homology"/>
<evidence type="ECO:0000313" key="8">
    <source>
        <dbReference type="Proteomes" id="UP000000689"/>
    </source>
</evidence>
<dbReference type="InterPro" id="IPR035979">
    <property type="entry name" value="RBD_domain_sf"/>
</dbReference>
<dbReference type="PANTHER" id="PTHR13112">
    <property type="entry name" value="UPF3 REGULATOR OF NONSENSE TRANSCRIPTS-LIKE PROTEIN"/>
    <property type="match status" value="1"/>
</dbReference>
<feature type="region of interest" description="Disordered" evidence="5">
    <location>
        <begin position="1"/>
        <end position="109"/>
    </location>
</feature>
<feature type="compositionally biased region" description="Basic residues" evidence="5">
    <location>
        <begin position="218"/>
        <end position="228"/>
    </location>
</feature>
<sequence length="441" mass="49922">MSESPNAQSKKVQQPSPRQQQPTGTTVAAGNTSTDGTAINPRNRRRRPKSRNKQTIDTVPDKEANSTAKSENATHLKGSNKPAKKRATQQQQKQQKRQKQRQKQDRNESNLFKLVLRHLPPNLNSENFIKNVSLSKNIHDLYLEWYYIQGHYSSKLFKQPHYSRAYFIFDSIVKLNKFASIVKNMKFIDDHENVMIPLLTLSSYIKSIEENVPERSRNNPKKHQRTKAPKKDILEGTIENDDLFKMFLGRSKENDKVIDYGNFSLLRPVRKEVSRQKEADIAAAKKSELALTKLAGGSASSTKDVTSQAKNANKDKNKDKISKENKKEKQKGAKATTGTTEGKKKSRRSKKKKKNVPATNTNMGSGNLTFESSTDNATNKKPTQNVVILEAAGKKELQKRKKQISKTSNVMPSLLSQTNNNHIDSPTKNIQSSIKILKREK</sequence>
<dbReference type="GeneID" id="11497811"/>
<feature type="region of interest" description="Disordered" evidence="5">
    <location>
        <begin position="212"/>
        <end position="232"/>
    </location>
</feature>
<dbReference type="RefSeq" id="XP_003668539.1">
    <property type="nucleotide sequence ID" value="XM_003668491.1"/>
</dbReference>
<evidence type="ECO:0000313" key="7">
    <source>
        <dbReference type="EMBL" id="CCD23296.1"/>
    </source>
</evidence>
<evidence type="ECO:0000256" key="1">
    <source>
        <dbReference type="ARBA" id="ARBA00004123"/>
    </source>
</evidence>
<keyword evidence="4" id="KW-0539">Nucleus</keyword>
<dbReference type="STRING" id="1071378.G0W685"/>
<dbReference type="InterPro" id="IPR039722">
    <property type="entry name" value="Upf3"/>
</dbReference>
<evidence type="ECO:0000256" key="2">
    <source>
        <dbReference type="ARBA" id="ARBA00005991"/>
    </source>
</evidence>
<evidence type="ECO:0000256" key="4">
    <source>
        <dbReference type="ARBA" id="ARBA00023242"/>
    </source>
</evidence>
<dbReference type="Proteomes" id="UP000000689">
    <property type="component" value="Chromosome 2"/>
</dbReference>
<dbReference type="GO" id="GO:0045727">
    <property type="term" value="P:positive regulation of translation"/>
    <property type="evidence" value="ECO:0007669"/>
    <property type="project" value="TreeGrafter"/>
</dbReference>
<dbReference type="CDD" id="cd12455">
    <property type="entry name" value="RRM_like_Smg4_UPF3"/>
    <property type="match status" value="1"/>
</dbReference>
<comment type="similarity">
    <text evidence="2">Belongs to the RENT3 family.</text>
</comment>
<organism evidence="7 8">
    <name type="scientific">Naumovozyma dairenensis (strain ATCC 10597 / BCRC 20456 / CBS 421 / NBRC 0211 / NRRL Y-12639)</name>
    <name type="common">Saccharomyces dairenensis</name>
    <dbReference type="NCBI Taxonomy" id="1071378"/>
    <lineage>
        <taxon>Eukaryota</taxon>
        <taxon>Fungi</taxon>
        <taxon>Dikarya</taxon>
        <taxon>Ascomycota</taxon>
        <taxon>Saccharomycotina</taxon>
        <taxon>Saccharomycetes</taxon>
        <taxon>Saccharomycetales</taxon>
        <taxon>Saccharomycetaceae</taxon>
        <taxon>Naumovozyma</taxon>
    </lineage>
</organism>
<feature type="region of interest" description="Disordered" evidence="5">
    <location>
        <begin position="394"/>
        <end position="441"/>
    </location>
</feature>
<feature type="compositionally biased region" description="Polar residues" evidence="5">
    <location>
        <begin position="405"/>
        <end position="434"/>
    </location>
</feature>
<protein>
    <recommendedName>
        <fullName evidence="6">UPF3 domain-containing protein</fullName>
    </recommendedName>
</protein>
<feature type="compositionally biased region" description="Polar residues" evidence="5">
    <location>
        <begin position="357"/>
        <end position="382"/>
    </location>
</feature>
<reference evidence="7 8" key="1">
    <citation type="journal article" date="2011" name="Proc. Natl. Acad. Sci. U.S.A.">
        <title>Evolutionary erosion of yeast sex chromosomes by mating-type switching accidents.</title>
        <authorList>
            <person name="Gordon J.L."/>
            <person name="Armisen D."/>
            <person name="Proux-Wera E."/>
            <person name="Oheigeartaigh S.S."/>
            <person name="Byrne K.P."/>
            <person name="Wolfe K.H."/>
        </authorList>
    </citation>
    <scope>NUCLEOTIDE SEQUENCE [LARGE SCALE GENOMIC DNA]</scope>
    <source>
        <strain evidence="8">ATCC 10597 / BCRC 20456 / CBS 421 / NBRC 0211 / NRRL Y-12639</strain>
    </source>
</reference>
<dbReference type="GO" id="GO:0003729">
    <property type="term" value="F:mRNA binding"/>
    <property type="evidence" value="ECO:0007669"/>
    <property type="project" value="TreeGrafter"/>
</dbReference>
<dbReference type="HOGENOM" id="CLU_059786_1_0_1"/>
<dbReference type="GO" id="GO:0005730">
    <property type="term" value="C:nucleolus"/>
    <property type="evidence" value="ECO:0007669"/>
    <property type="project" value="TreeGrafter"/>
</dbReference>
<dbReference type="OMA" id="LEKCANF"/>
<evidence type="ECO:0000259" key="6">
    <source>
        <dbReference type="Pfam" id="PF03467"/>
    </source>
</evidence>
<feature type="compositionally biased region" description="Basic residues" evidence="5">
    <location>
        <begin position="344"/>
        <end position="355"/>
    </location>
</feature>
<gene>
    <name evidence="7" type="primary">NDAI0B02610</name>
    <name evidence="7" type="ordered locus">NDAI_0B02610</name>
</gene>
<feature type="compositionally biased region" description="Basic residues" evidence="5">
    <location>
        <begin position="42"/>
        <end position="52"/>
    </location>
</feature>
<dbReference type="eggNOG" id="KOG1295">
    <property type="taxonomic scope" value="Eukaryota"/>
</dbReference>
<name>G0W685_NAUDC</name>
<dbReference type="AlphaFoldDB" id="G0W685"/>
<dbReference type="Gene3D" id="3.30.70.330">
    <property type="match status" value="1"/>
</dbReference>
<dbReference type="GO" id="GO:0000184">
    <property type="term" value="P:nuclear-transcribed mRNA catabolic process, nonsense-mediated decay"/>
    <property type="evidence" value="ECO:0007669"/>
    <property type="project" value="UniProtKB-KW"/>
</dbReference>
<keyword evidence="3" id="KW-0866">Nonsense-mediated mRNA decay</keyword>
<feature type="compositionally biased region" description="Polar residues" evidence="5">
    <location>
        <begin position="1"/>
        <end position="37"/>
    </location>
</feature>
<feature type="domain" description="UPF3" evidence="6">
    <location>
        <begin position="111"/>
        <end position="256"/>
    </location>
</feature>
<dbReference type="EMBL" id="HE580268">
    <property type="protein sequence ID" value="CCD23296.1"/>
    <property type="molecule type" value="Genomic_DNA"/>
</dbReference>
<feature type="compositionally biased region" description="Basic and acidic residues" evidence="5">
    <location>
        <begin position="312"/>
        <end position="331"/>
    </location>
</feature>
<dbReference type="InterPro" id="IPR012677">
    <property type="entry name" value="Nucleotide-bd_a/b_plait_sf"/>
</dbReference>
<evidence type="ECO:0000256" key="5">
    <source>
        <dbReference type="SAM" id="MobiDB-lite"/>
    </source>
</evidence>
<dbReference type="PANTHER" id="PTHR13112:SF0">
    <property type="entry name" value="FI21285P1"/>
    <property type="match status" value="1"/>
</dbReference>
<dbReference type="Pfam" id="PF03467">
    <property type="entry name" value="Smg4_UPF3"/>
    <property type="match status" value="1"/>
</dbReference>
<dbReference type="OrthoDB" id="18087at2759"/>
<feature type="region of interest" description="Disordered" evidence="5">
    <location>
        <begin position="295"/>
        <end position="382"/>
    </location>
</feature>
<evidence type="ECO:0000256" key="3">
    <source>
        <dbReference type="ARBA" id="ARBA00023161"/>
    </source>
</evidence>
<dbReference type="KEGG" id="ndi:NDAI_0B02610"/>
<keyword evidence="8" id="KW-1185">Reference proteome</keyword>
<dbReference type="InterPro" id="IPR005120">
    <property type="entry name" value="UPF3_dom"/>
</dbReference>
<dbReference type="GO" id="GO:0005737">
    <property type="term" value="C:cytoplasm"/>
    <property type="evidence" value="ECO:0007669"/>
    <property type="project" value="TreeGrafter"/>
</dbReference>
<dbReference type="SUPFAM" id="SSF54928">
    <property type="entry name" value="RNA-binding domain, RBD"/>
    <property type="match status" value="1"/>
</dbReference>